<evidence type="ECO:0000313" key="1">
    <source>
        <dbReference type="EMBL" id="KAH3852384.1"/>
    </source>
</evidence>
<dbReference type="Proteomes" id="UP000828390">
    <property type="component" value="Unassembled WGS sequence"/>
</dbReference>
<protein>
    <submittedName>
        <fullName evidence="1">Uncharacterized protein</fullName>
    </submittedName>
</protein>
<name>A0A9D4L6V2_DREPO</name>
<reference evidence="1" key="2">
    <citation type="submission" date="2020-11" db="EMBL/GenBank/DDBJ databases">
        <authorList>
            <person name="McCartney M.A."/>
            <person name="Auch B."/>
            <person name="Kono T."/>
            <person name="Mallez S."/>
            <person name="Becker A."/>
            <person name="Gohl D.M."/>
            <person name="Silverstein K.A.T."/>
            <person name="Koren S."/>
            <person name="Bechman K.B."/>
            <person name="Herman A."/>
            <person name="Abrahante J.E."/>
            <person name="Garbe J."/>
        </authorList>
    </citation>
    <scope>NUCLEOTIDE SEQUENCE</scope>
    <source>
        <strain evidence="1">Duluth1</strain>
        <tissue evidence="1">Whole animal</tissue>
    </source>
</reference>
<accession>A0A9D4L6V2</accession>
<reference evidence="1" key="1">
    <citation type="journal article" date="2019" name="bioRxiv">
        <title>The Genome of the Zebra Mussel, Dreissena polymorpha: A Resource for Invasive Species Research.</title>
        <authorList>
            <person name="McCartney M.A."/>
            <person name="Auch B."/>
            <person name="Kono T."/>
            <person name="Mallez S."/>
            <person name="Zhang Y."/>
            <person name="Obille A."/>
            <person name="Becker A."/>
            <person name="Abrahante J.E."/>
            <person name="Garbe J."/>
            <person name="Badalamenti J.P."/>
            <person name="Herman A."/>
            <person name="Mangelson H."/>
            <person name="Liachko I."/>
            <person name="Sullivan S."/>
            <person name="Sone E.D."/>
            <person name="Koren S."/>
            <person name="Silverstein K.A.T."/>
            <person name="Beckman K.B."/>
            <person name="Gohl D.M."/>
        </authorList>
    </citation>
    <scope>NUCLEOTIDE SEQUENCE</scope>
    <source>
        <strain evidence="1">Duluth1</strain>
        <tissue evidence="1">Whole animal</tissue>
    </source>
</reference>
<organism evidence="1 2">
    <name type="scientific">Dreissena polymorpha</name>
    <name type="common">Zebra mussel</name>
    <name type="synonym">Mytilus polymorpha</name>
    <dbReference type="NCBI Taxonomy" id="45954"/>
    <lineage>
        <taxon>Eukaryota</taxon>
        <taxon>Metazoa</taxon>
        <taxon>Spiralia</taxon>
        <taxon>Lophotrochozoa</taxon>
        <taxon>Mollusca</taxon>
        <taxon>Bivalvia</taxon>
        <taxon>Autobranchia</taxon>
        <taxon>Heteroconchia</taxon>
        <taxon>Euheterodonta</taxon>
        <taxon>Imparidentia</taxon>
        <taxon>Neoheterodontei</taxon>
        <taxon>Myida</taxon>
        <taxon>Dreissenoidea</taxon>
        <taxon>Dreissenidae</taxon>
        <taxon>Dreissena</taxon>
    </lineage>
</organism>
<dbReference type="AlphaFoldDB" id="A0A9D4L6V2"/>
<comment type="caution">
    <text evidence="1">The sequence shown here is derived from an EMBL/GenBank/DDBJ whole genome shotgun (WGS) entry which is preliminary data.</text>
</comment>
<keyword evidence="2" id="KW-1185">Reference proteome</keyword>
<evidence type="ECO:0000313" key="2">
    <source>
        <dbReference type="Proteomes" id="UP000828390"/>
    </source>
</evidence>
<gene>
    <name evidence="1" type="ORF">DPMN_094891</name>
</gene>
<proteinExistence type="predicted"/>
<sequence>MVPVLSAAGGSQCVHAYLPLHGVHTDGAHQAGVRVAGYGLGWPVTTTVRPGTCIQSDSSQNDHIQ</sequence>
<dbReference type="EMBL" id="JAIWYP010000003">
    <property type="protein sequence ID" value="KAH3852384.1"/>
    <property type="molecule type" value="Genomic_DNA"/>
</dbReference>